<name>X0UHQ0_9ZZZZ</name>
<feature type="non-terminal residue" evidence="1">
    <location>
        <position position="1"/>
    </location>
</feature>
<comment type="caution">
    <text evidence="1">The sequence shown here is derived from an EMBL/GenBank/DDBJ whole genome shotgun (WGS) entry which is preliminary data.</text>
</comment>
<organism evidence="1">
    <name type="scientific">marine sediment metagenome</name>
    <dbReference type="NCBI Taxonomy" id="412755"/>
    <lineage>
        <taxon>unclassified sequences</taxon>
        <taxon>metagenomes</taxon>
        <taxon>ecological metagenomes</taxon>
    </lineage>
</organism>
<gene>
    <name evidence="1" type="ORF">S01H1_42238</name>
</gene>
<dbReference type="AlphaFoldDB" id="X0UHQ0"/>
<protein>
    <submittedName>
        <fullName evidence="1">Uncharacterized protein</fullName>
    </submittedName>
</protein>
<evidence type="ECO:0000313" key="1">
    <source>
        <dbReference type="EMBL" id="GAG05110.1"/>
    </source>
</evidence>
<sequence length="30" mass="3547">LLVNDRVDWVIFSGEILADNLKMSIEYFVF</sequence>
<reference evidence="1" key="1">
    <citation type="journal article" date="2014" name="Front. Microbiol.">
        <title>High frequency of phylogenetically diverse reductive dehalogenase-homologous genes in deep subseafloor sedimentary metagenomes.</title>
        <authorList>
            <person name="Kawai M."/>
            <person name="Futagami T."/>
            <person name="Toyoda A."/>
            <person name="Takaki Y."/>
            <person name="Nishi S."/>
            <person name="Hori S."/>
            <person name="Arai W."/>
            <person name="Tsubouchi T."/>
            <person name="Morono Y."/>
            <person name="Uchiyama I."/>
            <person name="Ito T."/>
            <person name="Fujiyama A."/>
            <person name="Inagaki F."/>
            <person name="Takami H."/>
        </authorList>
    </citation>
    <scope>NUCLEOTIDE SEQUENCE</scope>
    <source>
        <strain evidence="1">Expedition CK06-06</strain>
    </source>
</reference>
<accession>X0UHQ0</accession>
<dbReference type="EMBL" id="BARS01026838">
    <property type="protein sequence ID" value="GAG05110.1"/>
    <property type="molecule type" value="Genomic_DNA"/>
</dbReference>
<proteinExistence type="predicted"/>